<dbReference type="RefSeq" id="WP_058918442.1">
    <property type="nucleotide sequence ID" value="NZ_JBHSQC010000025.1"/>
</dbReference>
<organism evidence="1 2">
    <name type="scientific">Carnobacterium antarcticum</name>
    <dbReference type="NCBI Taxonomy" id="2126436"/>
    <lineage>
        <taxon>Bacteria</taxon>
        <taxon>Bacillati</taxon>
        <taxon>Bacillota</taxon>
        <taxon>Bacilli</taxon>
        <taxon>Lactobacillales</taxon>
        <taxon>Carnobacteriaceae</taxon>
        <taxon>Carnobacterium</taxon>
    </lineage>
</organism>
<name>A0ABW4NM77_9LACT</name>
<dbReference type="Pfam" id="PF14337">
    <property type="entry name" value="Abi_alpha"/>
    <property type="match status" value="1"/>
</dbReference>
<reference evidence="2" key="1">
    <citation type="journal article" date="2019" name="Int. J. Syst. Evol. Microbiol.">
        <title>The Global Catalogue of Microorganisms (GCM) 10K type strain sequencing project: providing services to taxonomists for standard genome sequencing and annotation.</title>
        <authorList>
            <consortium name="The Broad Institute Genomics Platform"/>
            <consortium name="The Broad Institute Genome Sequencing Center for Infectious Disease"/>
            <person name="Wu L."/>
            <person name="Ma J."/>
        </authorList>
    </citation>
    <scope>NUCLEOTIDE SEQUENCE [LARGE SCALE GENOMIC DNA]</scope>
    <source>
        <strain evidence="2">KCTC 42143</strain>
    </source>
</reference>
<proteinExistence type="predicted"/>
<dbReference type="InterPro" id="IPR025506">
    <property type="entry name" value="Abi_alpha"/>
</dbReference>
<dbReference type="Gene3D" id="3.30.110.190">
    <property type="match status" value="1"/>
</dbReference>
<dbReference type="Proteomes" id="UP001597285">
    <property type="component" value="Unassembled WGS sequence"/>
</dbReference>
<gene>
    <name evidence="1" type="ORF">ACFSBK_05770</name>
</gene>
<protein>
    <submittedName>
        <fullName evidence="1">DUF4393 domain-containing protein</fullName>
    </submittedName>
</protein>
<keyword evidence="2" id="KW-1185">Reference proteome</keyword>
<comment type="caution">
    <text evidence="1">The sequence shown here is derived from an EMBL/GenBank/DDBJ whole genome shotgun (WGS) entry which is preliminary data.</text>
</comment>
<evidence type="ECO:0000313" key="2">
    <source>
        <dbReference type="Proteomes" id="UP001597285"/>
    </source>
</evidence>
<accession>A0ABW4NM77</accession>
<evidence type="ECO:0000313" key="1">
    <source>
        <dbReference type="EMBL" id="MFD1799356.1"/>
    </source>
</evidence>
<sequence>MTDNKLVNINLIPDLPESTKEELLNPSANLVGQAFKGIAHKVLGPLVRYNIVKDAELEDFTQKVRNKTAAVPIENRSSEKIGLAYKAVEDAAYQLDSEELREMFANLISATVDSEVNQLVHPSFSTILKDLSPKDASLFKEMHQSETLPLVSLKLQTENGDFNLNDIENIILGNNIKFTEQVSLNNLERFGLVKISPDIALVSPDNEFKYEEFEKTTYFKDEKSKLPISVGEYTFEVLTIIRGNVAISPLGKQFAKIVISES</sequence>
<dbReference type="EMBL" id="JBHUFF010000013">
    <property type="protein sequence ID" value="MFD1799356.1"/>
    <property type="molecule type" value="Genomic_DNA"/>
</dbReference>